<keyword evidence="2" id="KW-1185">Reference proteome</keyword>
<dbReference type="Proteomes" id="UP000838308">
    <property type="component" value="Unassembled WGS sequence"/>
</dbReference>
<accession>A0ABM9EJZ9</accession>
<gene>
    <name evidence="1" type="ORF">BACCIP111895_00041</name>
</gene>
<sequence length="67" mass="7854">MDSGCHTTVELTDDGVIFKRGKNDLMIHKAFVEKQKYNIAKFKKSNSKKLRLLQLVICNYPRLEVLW</sequence>
<organism evidence="1 2">
    <name type="scientific">Neobacillus rhizosphaerae</name>
    <dbReference type="NCBI Taxonomy" id="2880965"/>
    <lineage>
        <taxon>Bacteria</taxon>
        <taxon>Bacillati</taxon>
        <taxon>Bacillota</taxon>
        <taxon>Bacilli</taxon>
        <taxon>Bacillales</taxon>
        <taxon>Bacillaceae</taxon>
        <taxon>Neobacillus</taxon>
    </lineage>
</organism>
<reference evidence="1" key="1">
    <citation type="submission" date="2022-04" db="EMBL/GenBank/DDBJ databases">
        <authorList>
            <person name="Criscuolo A."/>
        </authorList>
    </citation>
    <scope>NUCLEOTIDE SEQUENCE</scope>
    <source>
        <strain evidence="1">CIP111895</strain>
    </source>
</reference>
<protein>
    <submittedName>
        <fullName evidence="1">Uncharacterized protein</fullName>
    </submittedName>
</protein>
<name>A0ABM9EJZ9_9BACI</name>
<proteinExistence type="predicted"/>
<comment type="caution">
    <text evidence="1">The sequence shown here is derived from an EMBL/GenBank/DDBJ whole genome shotgun (WGS) entry which is preliminary data.</text>
</comment>
<evidence type="ECO:0000313" key="2">
    <source>
        <dbReference type="Proteomes" id="UP000838308"/>
    </source>
</evidence>
<evidence type="ECO:0000313" key="1">
    <source>
        <dbReference type="EMBL" id="CAH2712908.1"/>
    </source>
</evidence>
<dbReference type="EMBL" id="CALBWS010000001">
    <property type="protein sequence ID" value="CAH2712908.1"/>
    <property type="molecule type" value="Genomic_DNA"/>
</dbReference>